<dbReference type="EMBL" id="CABO01000046">
    <property type="protein sequence ID" value="CBI02953.1"/>
    <property type="molecule type" value="Genomic_DNA"/>
</dbReference>
<dbReference type="AlphaFoldDB" id="E6Q6X8"/>
<protein>
    <submittedName>
        <fullName evidence="1">Uncharacterized protein</fullName>
    </submittedName>
</protein>
<organism evidence="1">
    <name type="scientific">mine drainage metagenome</name>
    <dbReference type="NCBI Taxonomy" id="410659"/>
    <lineage>
        <taxon>unclassified sequences</taxon>
        <taxon>metagenomes</taxon>
        <taxon>ecological metagenomes</taxon>
    </lineage>
</organism>
<comment type="caution">
    <text evidence="1">The sequence shown here is derived from an EMBL/GenBank/DDBJ whole genome shotgun (WGS) entry which is preliminary data.</text>
</comment>
<proteinExistence type="predicted"/>
<evidence type="ECO:0000313" key="1">
    <source>
        <dbReference type="EMBL" id="CBI02953.1"/>
    </source>
</evidence>
<accession>E6Q6X8</accession>
<name>E6Q6X8_9ZZZZ</name>
<gene>
    <name evidence="1" type="ORF">CARN4_1295</name>
</gene>
<sequence length="84" mass="9426">MRCRGPPAFSRAGRLEYMDLGRTPARPRPRQSWLVAILWAAGFPSGPAEAVNGNQPNEGMFGNPWAGRQKIWPERVRARKPNVN</sequence>
<reference evidence="1" key="1">
    <citation type="submission" date="2009-10" db="EMBL/GenBank/DDBJ databases">
        <title>Diversity of trophic interactions inside an arsenic-rich microbial ecosystem.</title>
        <authorList>
            <person name="Bertin P.N."/>
            <person name="Heinrich-Salmeron A."/>
            <person name="Pelletier E."/>
            <person name="Goulhen-Chollet F."/>
            <person name="Arsene-Ploetze F."/>
            <person name="Gallien S."/>
            <person name="Calteau A."/>
            <person name="Vallenet D."/>
            <person name="Casiot C."/>
            <person name="Chane-Woon-Ming B."/>
            <person name="Giloteaux L."/>
            <person name="Barakat M."/>
            <person name="Bonnefoy V."/>
            <person name="Bruneel O."/>
            <person name="Chandler M."/>
            <person name="Cleiss J."/>
            <person name="Duran R."/>
            <person name="Elbaz-Poulichet F."/>
            <person name="Fonknechten N."/>
            <person name="Lauga B."/>
            <person name="Mornico D."/>
            <person name="Ortet P."/>
            <person name="Schaeffer C."/>
            <person name="Siguier P."/>
            <person name="Alexander Thil Smith A."/>
            <person name="Van Dorsselaer A."/>
            <person name="Weissenbach J."/>
            <person name="Medigue C."/>
            <person name="Le Paslier D."/>
        </authorList>
    </citation>
    <scope>NUCLEOTIDE SEQUENCE</scope>
</reference>